<comment type="caution">
    <text evidence="2">The sequence shown here is derived from an EMBL/GenBank/DDBJ whole genome shotgun (WGS) entry which is preliminary data.</text>
</comment>
<feature type="region of interest" description="Disordered" evidence="1">
    <location>
        <begin position="28"/>
        <end position="53"/>
    </location>
</feature>
<keyword evidence="3" id="KW-1185">Reference proteome</keyword>
<reference evidence="3" key="1">
    <citation type="submission" date="2022-10" db="EMBL/GenBank/DDBJ databases">
        <title>Genome assembly of Pristionchus species.</title>
        <authorList>
            <person name="Yoshida K."/>
            <person name="Sommer R.J."/>
        </authorList>
    </citation>
    <scope>NUCLEOTIDE SEQUENCE [LARGE SCALE GENOMIC DNA]</scope>
    <source>
        <strain evidence="3">RS5460</strain>
    </source>
</reference>
<feature type="non-terminal residue" evidence="2">
    <location>
        <position position="1"/>
    </location>
</feature>
<dbReference type="AlphaFoldDB" id="A0AAN5D8U4"/>
<dbReference type="Proteomes" id="UP001328107">
    <property type="component" value="Unassembled WGS sequence"/>
</dbReference>
<dbReference type="EMBL" id="BTRK01000006">
    <property type="protein sequence ID" value="GMR58594.1"/>
    <property type="molecule type" value="Genomic_DNA"/>
</dbReference>
<protein>
    <submittedName>
        <fullName evidence="2">Uncharacterized protein</fullName>
    </submittedName>
</protein>
<evidence type="ECO:0000313" key="3">
    <source>
        <dbReference type="Proteomes" id="UP001328107"/>
    </source>
</evidence>
<organism evidence="2 3">
    <name type="scientific">Pristionchus mayeri</name>
    <dbReference type="NCBI Taxonomy" id="1317129"/>
    <lineage>
        <taxon>Eukaryota</taxon>
        <taxon>Metazoa</taxon>
        <taxon>Ecdysozoa</taxon>
        <taxon>Nematoda</taxon>
        <taxon>Chromadorea</taxon>
        <taxon>Rhabditida</taxon>
        <taxon>Rhabditina</taxon>
        <taxon>Diplogasteromorpha</taxon>
        <taxon>Diplogasteroidea</taxon>
        <taxon>Neodiplogasteridae</taxon>
        <taxon>Pristionchus</taxon>
    </lineage>
</organism>
<gene>
    <name evidence="2" type="ORF">PMAYCL1PPCAC_28789</name>
</gene>
<feature type="compositionally biased region" description="Low complexity" evidence="1">
    <location>
        <begin position="32"/>
        <end position="42"/>
    </location>
</feature>
<feature type="non-terminal residue" evidence="2">
    <location>
        <position position="95"/>
    </location>
</feature>
<evidence type="ECO:0000313" key="2">
    <source>
        <dbReference type="EMBL" id="GMR58594.1"/>
    </source>
</evidence>
<sequence length="95" mass="10718">FPLLTNTRLTMTTPCNCGMCDNYRFFQDQNDDSSTNSSSSSRKSTRDPDTRPISVRTMGTLASVCLRRSDEQLERSMKLFAAWTKEEEVVVVPGT</sequence>
<evidence type="ECO:0000256" key="1">
    <source>
        <dbReference type="SAM" id="MobiDB-lite"/>
    </source>
</evidence>
<accession>A0AAN5D8U4</accession>
<proteinExistence type="predicted"/>
<name>A0AAN5D8U4_9BILA</name>